<dbReference type="PANTHER" id="PTHR32063:SF0">
    <property type="entry name" value="SWARMING MOTILITY PROTEIN SWRC"/>
    <property type="match status" value="1"/>
</dbReference>
<dbReference type="GO" id="GO:0005886">
    <property type="term" value="C:plasma membrane"/>
    <property type="evidence" value="ECO:0007669"/>
    <property type="project" value="TreeGrafter"/>
</dbReference>
<keyword evidence="1" id="KW-0812">Transmembrane</keyword>
<keyword evidence="1" id="KW-1133">Transmembrane helix</keyword>
<feature type="transmembrane region" description="Helical" evidence="1">
    <location>
        <begin position="333"/>
        <end position="352"/>
    </location>
</feature>
<feature type="transmembrane region" description="Helical" evidence="1">
    <location>
        <begin position="1001"/>
        <end position="1023"/>
    </location>
</feature>
<evidence type="ECO:0000313" key="3">
    <source>
        <dbReference type="Proteomes" id="UP000317648"/>
    </source>
</evidence>
<evidence type="ECO:0000256" key="1">
    <source>
        <dbReference type="SAM" id="Phobius"/>
    </source>
</evidence>
<feature type="transmembrane region" description="Helical" evidence="1">
    <location>
        <begin position="1029"/>
        <end position="1055"/>
    </location>
</feature>
<sequence length="1087" mass="118960">MQWLAEVCVRRPVFAVMLIVALVVAGSVSYMQLGVDRYPNIDMPTVRVWASYPGSASAEVESEVTQVLEDAVATVAGLREQRSITNDGACVVFLTFELERDIDTATQDVRDAVASVLSRLPPGIDPPIVRKQDLDDTPIMSLVVSGDRSGRELFFLADRYVKSVIESARGVGEVEIKGATDRAIQVNIEADRLAAHRLSIIEVRQALVTQNAEIPGGRVDAGSRELSLRTLGRVPSAREFNDLVVNTIDGVPVRIADLGEALDLQKEIRTAARFDGQPAVVLEIQRQSGENTVEVIEAIKERLSKAQELLPADVQINVLQDQSRYIHAAMHEIQNHLVTGSILASIVVLLFMRSWRSTLIAAVAIPTSIIGAFAVMKALDFSLNNVTMLALVLMVGVVIDDAIVVLENVFRMIEEKGLPPVAAAIRGTREIGMAVLATTLSLVIVFLPVSFLSSVTGRLLFQFGITATVAILISMLVSFTLTPMMCSRMLRPAVPVAGGTAGSRRGFYGLLESSYMLCLRLSLRFRWAVVAVALVVMASNVPLYSLVKQDYIPTNVDEGEFQVRIYAPEGATPSAMERVLDEVETEIRSIEGITHVLSTIGAAAGSIRSANSAQLYVQLENFEQRTFSLSRLWKACWQGDPAQAFAGNYNQRVKMQAVRNVFRDQPELRASVRNLTSFRQGAPVDIDFITTGPSLKTLAEYSDRLREKASQIPGIVDADTTLRIDKPNLLAHIDRERAAVMGVDIQAIAETLRIAVGGDDRVSRFYDDQADDAYDVELRLVGVDRGDPASISQLYVPAQSPANSLYDQPLMSGLGASDDAVALTRLDNLVRFEEGYSPSRIDRFDRQRMVAVRANVDSGYALADRLTALRAAAVEVGLPPGYSNQVLGRGRELEETLDDFFWTLLLSFVFMYIVLAAQYEHFIHPLTILLSLPIAVPFGLFSLWLGGETLNLFSALGILVLFGVVKKAAILQIDHMNQLRQDGMPRDEAIFQANRDRLRPILMTAISFIAGMLPLLIATGPGAEERRSIAVLVVGGQTLSLLLTLVAVPVFYSIFDDFGNLFYRAPAAREEEPAAEEDAELAVAQAE</sequence>
<name>A0A518DXB1_9BACT</name>
<dbReference type="Gene3D" id="3.30.70.1430">
    <property type="entry name" value="Multidrug efflux transporter AcrB pore domain"/>
    <property type="match status" value="2"/>
</dbReference>
<dbReference type="SUPFAM" id="SSF82693">
    <property type="entry name" value="Multidrug efflux transporter AcrB pore domain, PN1, PN2, PC1 and PC2 subdomains"/>
    <property type="match status" value="3"/>
</dbReference>
<dbReference type="Gene3D" id="1.20.1640.10">
    <property type="entry name" value="Multidrug efflux transporter AcrB transmembrane domain"/>
    <property type="match status" value="2"/>
</dbReference>
<keyword evidence="1" id="KW-0472">Membrane</keyword>
<dbReference type="SUPFAM" id="SSF82714">
    <property type="entry name" value="Multidrug efflux transporter AcrB TolC docking domain, DN and DC subdomains"/>
    <property type="match status" value="2"/>
</dbReference>
<dbReference type="PRINTS" id="PR00702">
    <property type="entry name" value="ACRIFLAVINRP"/>
</dbReference>
<organism evidence="2 3">
    <name type="scientific">Lignipirellula cremea</name>
    <dbReference type="NCBI Taxonomy" id="2528010"/>
    <lineage>
        <taxon>Bacteria</taxon>
        <taxon>Pseudomonadati</taxon>
        <taxon>Planctomycetota</taxon>
        <taxon>Planctomycetia</taxon>
        <taxon>Pirellulales</taxon>
        <taxon>Pirellulaceae</taxon>
        <taxon>Lignipirellula</taxon>
    </lineage>
</organism>
<dbReference type="Pfam" id="PF00873">
    <property type="entry name" value="ACR_tran"/>
    <property type="match status" value="1"/>
</dbReference>
<dbReference type="RefSeq" id="WP_145055101.1">
    <property type="nucleotide sequence ID" value="NZ_CP036433.1"/>
</dbReference>
<dbReference type="InterPro" id="IPR001036">
    <property type="entry name" value="Acrflvin-R"/>
</dbReference>
<dbReference type="EMBL" id="CP036433">
    <property type="protein sequence ID" value="QDU96475.1"/>
    <property type="molecule type" value="Genomic_DNA"/>
</dbReference>
<dbReference type="Gene3D" id="3.30.70.1440">
    <property type="entry name" value="Multidrug efflux transporter AcrB pore domain"/>
    <property type="match status" value="1"/>
</dbReference>
<dbReference type="SUPFAM" id="SSF82866">
    <property type="entry name" value="Multidrug efflux transporter AcrB transmembrane domain"/>
    <property type="match status" value="2"/>
</dbReference>
<feature type="transmembrane region" description="Helical" evidence="1">
    <location>
        <begin position="900"/>
        <end position="919"/>
    </location>
</feature>
<dbReference type="OrthoDB" id="220575at2"/>
<feature type="transmembrane region" description="Helical" evidence="1">
    <location>
        <begin position="359"/>
        <end position="376"/>
    </location>
</feature>
<gene>
    <name evidence="2" type="primary">mdtB_1</name>
    <name evidence="2" type="ORF">Pla8534_42960</name>
</gene>
<evidence type="ECO:0000313" key="2">
    <source>
        <dbReference type="EMBL" id="QDU96475.1"/>
    </source>
</evidence>
<feature type="transmembrane region" description="Helical" evidence="1">
    <location>
        <begin position="388"/>
        <end position="410"/>
    </location>
</feature>
<feature type="transmembrane region" description="Helical" evidence="1">
    <location>
        <begin position="12"/>
        <end position="33"/>
    </location>
</feature>
<dbReference type="GO" id="GO:0042910">
    <property type="term" value="F:xenobiotic transmembrane transporter activity"/>
    <property type="evidence" value="ECO:0007669"/>
    <property type="project" value="TreeGrafter"/>
</dbReference>
<dbReference type="AlphaFoldDB" id="A0A518DXB1"/>
<dbReference type="Gene3D" id="3.30.2090.10">
    <property type="entry name" value="Multidrug efflux transporter AcrB TolC docking domain, DN and DC subdomains"/>
    <property type="match status" value="2"/>
</dbReference>
<dbReference type="Gene3D" id="3.30.70.1320">
    <property type="entry name" value="Multidrug efflux transporter AcrB pore domain like"/>
    <property type="match status" value="1"/>
</dbReference>
<accession>A0A518DXB1</accession>
<feature type="transmembrane region" description="Helical" evidence="1">
    <location>
        <begin position="431"/>
        <end position="453"/>
    </location>
</feature>
<protein>
    <submittedName>
        <fullName evidence="2">Multidrug resistance protein MdtB</fullName>
    </submittedName>
</protein>
<dbReference type="PANTHER" id="PTHR32063">
    <property type="match status" value="1"/>
</dbReference>
<feature type="transmembrane region" description="Helical" evidence="1">
    <location>
        <begin position="926"/>
        <end position="946"/>
    </location>
</feature>
<feature type="transmembrane region" description="Helical" evidence="1">
    <location>
        <begin position="459"/>
        <end position="481"/>
    </location>
</feature>
<reference evidence="2 3" key="1">
    <citation type="submission" date="2019-02" db="EMBL/GenBank/DDBJ databases">
        <title>Deep-cultivation of Planctomycetes and their phenomic and genomic characterization uncovers novel biology.</title>
        <authorList>
            <person name="Wiegand S."/>
            <person name="Jogler M."/>
            <person name="Boedeker C."/>
            <person name="Pinto D."/>
            <person name="Vollmers J."/>
            <person name="Rivas-Marin E."/>
            <person name="Kohn T."/>
            <person name="Peeters S.H."/>
            <person name="Heuer A."/>
            <person name="Rast P."/>
            <person name="Oberbeckmann S."/>
            <person name="Bunk B."/>
            <person name="Jeske O."/>
            <person name="Meyerdierks A."/>
            <person name="Storesund J.E."/>
            <person name="Kallscheuer N."/>
            <person name="Luecker S."/>
            <person name="Lage O.M."/>
            <person name="Pohl T."/>
            <person name="Merkel B.J."/>
            <person name="Hornburger P."/>
            <person name="Mueller R.-W."/>
            <person name="Bruemmer F."/>
            <person name="Labrenz M."/>
            <person name="Spormann A.M."/>
            <person name="Op den Camp H."/>
            <person name="Overmann J."/>
            <person name="Amann R."/>
            <person name="Jetten M.S.M."/>
            <person name="Mascher T."/>
            <person name="Medema M.H."/>
            <person name="Devos D.P."/>
            <person name="Kaster A.-K."/>
            <person name="Ovreas L."/>
            <person name="Rohde M."/>
            <person name="Galperin M.Y."/>
            <person name="Jogler C."/>
        </authorList>
    </citation>
    <scope>NUCLEOTIDE SEQUENCE [LARGE SCALE GENOMIC DNA]</scope>
    <source>
        <strain evidence="2 3">Pla85_3_4</strain>
    </source>
</reference>
<dbReference type="KEGG" id="lcre:Pla8534_42960"/>
<keyword evidence="3" id="KW-1185">Reference proteome</keyword>
<dbReference type="Proteomes" id="UP000317648">
    <property type="component" value="Chromosome"/>
</dbReference>
<feature type="transmembrane region" description="Helical" evidence="1">
    <location>
        <begin position="525"/>
        <end position="547"/>
    </location>
</feature>
<proteinExistence type="predicted"/>
<dbReference type="InterPro" id="IPR027463">
    <property type="entry name" value="AcrB_DN_DC_subdom"/>
</dbReference>
<feature type="transmembrane region" description="Helical" evidence="1">
    <location>
        <begin position="952"/>
        <end position="971"/>
    </location>
</feature>